<feature type="compositionally biased region" description="Basic and acidic residues" evidence="1">
    <location>
        <begin position="12"/>
        <end position="42"/>
    </location>
</feature>
<dbReference type="PANTHER" id="PTHR13063">
    <property type="entry name" value="ENOS INTERACTING PROTEIN"/>
    <property type="match status" value="1"/>
</dbReference>
<dbReference type="PANTHER" id="PTHR13063:SF10">
    <property type="entry name" value="NITRIC OXIDE SYNTHASE-INTERACTING PROTEIN"/>
    <property type="match status" value="1"/>
</dbReference>
<proteinExistence type="predicted"/>
<dbReference type="AlphaFoldDB" id="A0AAV5AE28"/>
<feature type="compositionally biased region" description="Basic residues" evidence="1">
    <location>
        <begin position="1"/>
        <end position="11"/>
    </location>
</feature>
<evidence type="ECO:0000313" key="3">
    <source>
        <dbReference type="Proteomes" id="UP001050691"/>
    </source>
</evidence>
<dbReference type="InterPro" id="IPR016818">
    <property type="entry name" value="NOSIP"/>
</dbReference>
<dbReference type="EMBL" id="BPWL01000007">
    <property type="protein sequence ID" value="GJJ11977.1"/>
    <property type="molecule type" value="Genomic_DNA"/>
</dbReference>
<dbReference type="GO" id="GO:0005634">
    <property type="term" value="C:nucleus"/>
    <property type="evidence" value="ECO:0007669"/>
    <property type="project" value="TreeGrafter"/>
</dbReference>
<evidence type="ECO:0000256" key="1">
    <source>
        <dbReference type="SAM" id="MobiDB-lite"/>
    </source>
</evidence>
<accession>A0AAV5AE28</accession>
<protein>
    <submittedName>
        <fullName evidence="2">Uncharacterized protein</fullName>
    </submittedName>
</protein>
<organism evidence="2 3">
    <name type="scientific">Clathrus columnatus</name>
    <dbReference type="NCBI Taxonomy" id="1419009"/>
    <lineage>
        <taxon>Eukaryota</taxon>
        <taxon>Fungi</taxon>
        <taxon>Dikarya</taxon>
        <taxon>Basidiomycota</taxon>
        <taxon>Agaricomycotina</taxon>
        <taxon>Agaricomycetes</taxon>
        <taxon>Phallomycetidae</taxon>
        <taxon>Phallales</taxon>
        <taxon>Clathraceae</taxon>
        <taxon>Clathrus</taxon>
    </lineage>
</organism>
<dbReference type="GO" id="GO:0061630">
    <property type="term" value="F:ubiquitin protein ligase activity"/>
    <property type="evidence" value="ECO:0007669"/>
    <property type="project" value="InterPro"/>
</dbReference>
<feature type="region of interest" description="Disordered" evidence="1">
    <location>
        <begin position="166"/>
        <end position="188"/>
    </location>
</feature>
<keyword evidence="3" id="KW-1185">Reference proteome</keyword>
<comment type="caution">
    <text evidence="2">The sequence shown here is derived from an EMBL/GenBank/DDBJ whole genome shotgun (WGS) entry which is preliminary data.</text>
</comment>
<reference evidence="2" key="1">
    <citation type="submission" date="2021-10" db="EMBL/GenBank/DDBJ databases">
        <title>De novo Genome Assembly of Clathrus columnatus (Basidiomycota, Fungi) Using Illumina and Nanopore Sequence Data.</title>
        <authorList>
            <person name="Ogiso-Tanaka E."/>
            <person name="Itagaki H."/>
            <person name="Hosoya T."/>
            <person name="Hosaka K."/>
        </authorList>
    </citation>
    <scope>NUCLEOTIDE SEQUENCE</scope>
    <source>
        <strain evidence="2">MO-923</strain>
    </source>
</reference>
<sequence>MTSKKDIKRQKERFEALRLEEEEEKQRAREAARQRILQEFERGQSGIGNPAVSSQEKKNKSAAEPTENPSQEDESRGTKRKFDFDMDKVEVAAREAEEAAMRQIEKEQAEARKSKLPDFWLPSLTPTAAPGPLKDIKLTTMCRAAAPPHTLSLKELTPVIFSTLDNSNSKQNAKYDETSKVPDMLAEV</sequence>
<feature type="compositionally biased region" description="Basic and acidic residues" evidence="1">
    <location>
        <begin position="73"/>
        <end position="116"/>
    </location>
</feature>
<evidence type="ECO:0000313" key="2">
    <source>
        <dbReference type="EMBL" id="GJJ11977.1"/>
    </source>
</evidence>
<gene>
    <name evidence="2" type="ORF">Clacol_006215</name>
</gene>
<feature type="region of interest" description="Disordered" evidence="1">
    <location>
        <begin position="1"/>
        <end position="128"/>
    </location>
</feature>
<name>A0AAV5AE28_9AGAM</name>
<dbReference type="Proteomes" id="UP001050691">
    <property type="component" value="Unassembled WGS sequence"/>
</dbReference>